<gene>
    <name evidence="1" type="ORF">DM484_02875</name>
</gene>
<protein>
    <submittedName>
        <fullName evidence="1">Uncharacterized protein</fullName>
    </submittedName>
</protein>
<dbReference type="Proteomes" id="UP000249396">
    <property type="component" value="Unassembled WGS sequence"/>
</dbReference>
<dbReference type="EMBL" id="QJPH01000154">
    <property type="protein sequence ID" value="PZN84452.1"/>
    <property type="molecule type" value="Genomic_DNA"/>
</dbReference>
<evidence type="ECO:0000313" key="1">
    <source>
        <dbReference type="EMBL" id="PZN84452.1"/>
    </source>
</evidence>
<name>A0A2W4RL31_9GAMM</name>
<dbReference type="InterPro" id="IPR005368">
    <property type="entry name" value="UPF0175"/>
</dbReference>
<comment type="caution">
    <text evidence="1">The sequence shown here is derived from an EMBL/GenBank/DDBJ whole genome shotgun (WGS) entry which is preliminary data.</text>
</comment>
<accession>A0A2W4RL31</accession>
<dbReference type="Pfam" id="PF03683">
    <property type="entry name" value="UPF0175"/>
    <property type="match status" value="1"/>
</dbReference>
<proteinExistence type="predicted"/>
<organism evidence="1 2">
    <name type="scientific">Candidatus Methylumidiphilus alinenensis</name>
    <dbReference type="NCBI Taxonomy" id="2202197"/>
    <lineage>
        <taxon>Bacteria</taxon>
        <taxon>Pseudomonadati</taxon>
        <taxon>Pseudomonadota</taxon>
        <taxon>Gammaproteobacteria</taxon>
        <taxon>Methylococcales</taxon>
        <taxon>Candidatus Methylumidiphilus</taxon>
    </lineage>
</organism>
<evidence type="ECO:0000313" key="2">
    <source>
        <dbReference type="Proteomes" id="UP000249396"/>
    </source>
</evidence>
<reference evidence="1 2" key="1">
    <citation type="journal article" date="2018" name="Aquat. Microb. Ecol.">
        <title>Gammaproteobacterial methanotrophs dominate.</title>
        <authorList>
            <person name="Rissanen A.J."/>
            <person name="Saarenheimo J."/>
            <person name="Tiirola M."/>
            <person name="Peura S."/>
            <person name="Aalto S.L."/>
            <person name="Karvinen A."/>
            <person name="Nykanen H."/>
        </authorList>
    </citation>
    <scope>NUCLEOTIDE SEQUENCE [LARGE SCALE GENOMIC DNA]</scope>
    <source>
        <strain evidence="1">AMbin10</strain>
    </source>
</reference>
<sequence>MVVPFDEILVREGVNVALAIKLFDEETISLGKAARLAGMSVVEFMDCLTTLPTLDRGEAEVIALALEVKLDGTEQGRICIPAQPRAKGNTVIQNVREVCCNSLLAIRDRWISASMPKCHSVGLPQYR</sequence>
<dbReference type="AlphaFoldDB" id="A0A2W4RL31"/>